<evidence type="ECO:0000313" key="2">
    <source>
        <dbReference type="EMBL" id="MPC86386.1"/>
    </source>
</evidence>
<dbReference type="AlphaFoldDB" id="A0A5B7IXC7"/>
<keyword evidence="3" id="KW-1185">Reference proteome</keyword>
<evidence type="ECO:0000256" key="1">
    <source>
        <dbReference type="SAM" id="MobiDB-lite"/>
    </source>
</evidence>
<name>A0A5B7IXC7_PORTR</name>
<protein>
    <submittedName>
        <fullName evidence="2">Uncharacterized protein</fullName>
    </submittedName>
</protein>
<dbReference type="EMBL" id="VSRR010071282">
    <property type="protein sequence ID" value="MPC86386.1"/>
    <property type="molecule type" value="Genomic_DNA"/>
</dbReference>
<sequence>MATVFPSAAGFTSSGPTPAHSAPPRPTSTLRPFSSPSHFPACFSLLPRRWAGHTGLSGGRFRECLRPIQHTAGQHKTSPASPTWPRRSLTHMVGELFDSSGSPVP</sequence>
<evidence type="ECO:0000313" key="3">
    <source>
        <dbReference type="Proteomes" id="UP000324222"/>
    </source>
</evidence>
<accession>A0A5B7IXC7</accession>
<proteinExistence type="predicted"/>
<gene>
    <name evidence="2" type="ORF">E2C01_081211</name>
</gene>
<dbReference type="Proteomes" id="UP000324222">
    <property type="component" value="Unassembled WGS sequence"/>
</dbReference>
<comment type="caution">
    <text evidence="2">The sequence shown here is derived from an EMBL/GenBank/DDBJ whole genome shotgun (WGS) entry which is preliminary data.</text>
</comment>
<organism evidence="2 3">
    <name type="scientific">Portunus trituberculatus</name>
    <name type="common">Swimming crab</name>
    <name type="synonym">Neptunus trituberculatus</name>
    <dbReference type="NCBI Taxonomy" id="210409"/>
    <lineage>
        <taxon>Eukaryota</taxon>
        <taxon>Metazoa</taxon>
        <taxon>Ecdysozoa</taxon>
        <taxon>Arthropoda</taxon>
        <taxon>Crustacea</taxon>
        <taxon>Multicrustacea</taxon>
        <taxon>Malacostraca</taxon>
        <taxon>Eumalacostraca</taxon>
        <taxon>Eucarida</taxon>
        <taxon>Decapoda</taxon>
        <taxon>Pleocyemata</taxon>
        <taxon>Brachyura</taxon>
        <taxon>Eubrachyura</taxon>
        <taxon>Portunoidea</taxon>
        <taxon>Portunidae</taxon>
        <taxon>Portuninae</taxon>
        <taxon>Portunus</taxon>
    </lineage>
</organism>
<feature type="region of interest" description="Disordered" evidence="1">
    <location>
        <begin position="1"/>
        <end position="33"/>
    </location>
</feature>
<reference evidence="2 3" key="1">
    <citation type="submission" date="2019-05" db="EMBL/GenBank/DDBJ databases">
        <title>Another draft genome of Portunus trituberculatus and its Hox gene families provides insights of decapod evolution.</title>
        <authorList>
            <person name="Jeong J.-H."/>
            <person name="Song I."/>
            <person name="Kim S."/>
            <person name="Choi T."/>
            <person name="Kim D."/>
            <person name="Ryu S."/>
            <person name="Kim W."/>
        </authorList>
    </citation>
    <scope>NUCLEOTIDE SEQUENCE [LARGE SCALE GENOMIC DNA]</scope>
    <source>
        <tissue evidence="2">Muscle</tissue>
    </source>
</reference>